<keyword evidence="2" id="KW-1185">Reference proteome</keyword>
<gene>
    <name evidence="1" type="ORF">SAMN06272737_10616</name>
</gene>
<dbReference type="AlphaFoldDB" id="A0A238W1R2"/>
<protein>
    <recommendedName>
        <fullName evidence="3">Luciferase-like monooxygenase</fullName>
    </recommendedName>
</protein>
<dbReference type="EMBL" id="FZNO01000006">
    <property type="protein sequence ID" value="SNR40347.1"/>
    <property type="molecule type" value="Genomic_DNA"/>
</dbReference>
<sequence>MAMQLSYTMMTEQAGPKDLVSYVDGAEEAGIDFAVSSFVCAKRHM</sequence>
<name>A0A238W1R2_9ACTN</name>
<dbReference type="RefSeq" id="WP_217899199.1">
    <property type="nucleotide sequence ID" value="NZ_FZNO01000006.1"/>
</dbReference>
<evidence type="ECO:0000313" key="2">
    <source>
        <dbReference type="Proteomes" id="UP000198403"/>
    </source>
</evidence>
<dbReference type="Proteomes" id="UP000198403">
    <property type="component" value="Unassembled WGS sequence"/>
</dbReference>
<evidence type="ECO:0000313" key="1">
    <source>
        <dbReference type="EMBL" id="SNR40347.1"/>
    </source>
</evidence>
<evidence type="ECO:0008006" key="3">
    <source>
        <dbReference type="Google" id="ProtNLM"/>
    </source>
</evidence>
<accession>A0A238W1R2</accession>
<organism evidence="1 2">
    <name type="scientific">Blastococcus mobilis</name>
    <dbReference type="NCBI Taxonomy" id="1938746"/>
    <lineage>
        <taxon>Bacteria</taxon>
        <taxon>Bacillati</taxon>
        <taxon>Actinomycetota</taxon>
        <taxon>Actinomycetes</taxon>
        <taxon>Geodermatophilales</taxon>
        <taxon>Geodermatophilaceae</taxon>
        <taxon>Blastococcus</taxon>
    </lineage>
</organism>
<proteinExistence type="predicted"/>
<reference evidence="1 2" key="1">
    <citation type="submission" date="2017-06" db="EMBL/GenBank/DDBJ databases">
        <authorList>
            <person name="Kim H.J."/>
            <person name="Triplett B.A."/>
        </authorList>
    </citation>
    <scope>NUCLEOTIDE SEQUENCE [LARGE SCALE GENOMIC DNA]</scope>
    <source>
        <strain evidence="1 2">DSM 44272</strain>
    </source>
</reference>